<dbReference type="GO" id="GO:0000338">
    <property type="term" value="P:protein deneddylation"/>
    <property type="evidence" value="ECO:0007669"/>
    <property type="project" value="UniProtKB-ARBA"/>
</dbReference>
<evidence type="ECO:0000256" key="5">
    <source>
        <dbReference type="ARBA" id="ARBA00022658"/>
    </source>
</evidence>
<feature type="compositionally biased region" description="Basic and acidic residues" evidence="11">
    <location>
        <begin position="661"/>
        <end position="672"/>
    </location>
</feature>
<comment type="similarity">
    <text evidence="3">Belongs to the peptidase C48 family.</text>
</comment>
<feature type="region of interest" description="Disordered" evidence="11">
    <location>
        <begin position="834"/>
        <end position="943"/>
    </location>
</feature>
<keyword evidence="9" id="KW-0965">Cell junction</keyword>
<dbReference type="InterPro" id="IPR027267">
    <property type="entry name" value="AH/BAR_dom_sf"/>
</dbReference>
<dbReference type="PROSITE" id="PS50600">
    <property type="entry name" value="ULP_PROTEASE"/>
    <property type="match status" value="1"/>
</dbReference>
<evidence type="ECO:0000313" key="15">
    <source>
        <dbReference type="EMBL" id="GAM43241.1"/>
    </source>
</evidence>
<dbReference type="PROSITE" id="PS50010">
    <property type="entry name" value="DH_2"/>
    <property type="match status" value="1"/>
</dbReference>
<feature type="compositionally biased region" description="Polar residues" evidence="11">
    <location>
        <begin position="235"/>
        <end position="245"/>
    </location>
</feature>
<feature type="region of interest" description="Disordered" evidence="11">
    <location>
        <begin position="50"/>
        <end position="262"/>
    </location>
</feature>
<feature type="region of interest" description="Disordered" evidence="11">
    <location>
        <begin position="1721"/>
        <end position="1756"/>
    </location>
</feature>
<feature type="compositionally biased region" description="Basic and acidic residues" evidence="11">
    <location>
        <begin position="2214"/>
        <end position="2225"/>
    </location>
</feature>
<feature type="compositionally biased region" description="Basic and acidic residues" evidence="11">
    <location>
        <begin position="194"/>
        <end position="204"/>
    </location>
</feature>
<feature type="domain" description="Ubiquitin-like protease family profile" evidence="13">
    <location>
        <begin position="1992"/>
        <end position="2160"/>
    </location>
</feature>
<dbReference type="PANTHER" id="PTHR22834">
    <property type="entry name" value="NUCLEAR FUSION PROTEIN FUS2"/>
    <property type="match status" value="1"/>
</dbReference>
<feature type="compositionally biased region" description="Polar residues" evidence="11">
    <location>
        <begin position="680"/>
        <end position="696"/>
    </location>
</feature>
<dbReference type="InterPro" id="IPR003653">
    <property type="entry name" value="Peptidase_C48_C"/>
</dbReference>
<keyword evidence="16" id="KW-1185">Reference proteome</keyword>
<evidence type="ECO:0000256" key="6">
    <source>
        <dbReference type="ARBA" id="ARBA00022670"/>
    </source>
</evidence>
<comment type="subcellular location">
    <subcellularLocation>
        <location evidence="1">Cell junction</location>
    </subcellularLocation>
    <subcellularLocation>
        <location evidence="2">Golgi apparatus</location>
        <location evidence="2">Golgi stack</location>
    </subcellularLocation>
</comment>
<dbReference type="GO" id="GO:0032955">
    <property type="term" value="P:regulation of division septum assembly"/>
    <property type="evidence" value="ECO:0007669"/>
    <property type="project" value="TreeGrafter"/>
</dbReference>
<keyword evidence="6" id="KW-0645">Protease</keyword>
<dbReference type="Pfam" id="PF00621">
    <property type="entry name" value="RhoGEF"/>
    <property type="match status" value="1"/>
</dbReference>
<dbReference type="PANTHER" id="PTHR22834:SF20">
    <property type="entry name" value="SH3 DOMAIN-CONTAINING PROTEIN"/>
    <property type="match status" value="1"/>
</dbReference>
<feature type="compositionally biased region" description="Polar residues" evidence="11">
    <location>
        <begin position="744"/>
        <end position="758"/>
    </location>
</feature>
<feature type="region of interest" description="Disordered" evidence="11">
    <location>
        <begin position="1"/>
        <end position="37"/>
    </location>
</feature>
<dbReference type="FunFam" id="1.20.900.10:FF:000053">
    <property type="entry name" value="Rho guanyl nucleotide exchange factor, putative"/>
    <property type="match status" value="1"/>
</dbReference>
<feature type="compositionally biased region" description="Basic and acidic residues" evidence="11">
    <location>
        <begin position="921"/>
        <end position="935"/>
    </location>
</feature>
<dbReference type="EMBL" id="DF933843">
    <property type="protein sequence ID" value="GAM43241.1"/>
    <property type="molecule type" value="Genomic_DNA"/>
</dbReference>
<reference evidence="16" key="1">
    <citation type="journal article" date="2015" name="Genome Announc.">
        <title>Draft genome sequence of Talaromyces cellulolyticus strain Y-94, a source of lignocellulosic biomass-degrading enzymes.</title>
        <authorList>
            <person name="Fujii T."/>
            <person name="Koike H."/>
            <person name="Sawayama S."/>
            <person name="Yano S."/>
            <person name="Inoue H."/>
        </authorList>
    </citation>
    <scope>NUCLEOTIDE SEQUENCE [LARGE SCALE GENOMIC DNA]</scope>
    <source>
        <strain evidence="16">Y-94</strain>
    </source>
</reference>
<dbReference type="GO" id="GO:0019784">
    <property type="term" value="F:deNEDDylase activity"/>
    <property type="evidence" value="ECO:0007669"/>
    <property type="project" value="UniProtKB-ARBA"/>
</dbReference>
<feature type="compositionally biased region" description="Basic and acidic residues" evidence="11">
    <location>
        <begin position="1151"/>
        <end position="1164"/>
    </location>
</feature>
<gene>
    <name evidence="15" type="ORF">TCE0_047r17890</name>
</gene>
<feature type="region of interest" description="Disordered" evidence="11">
    <location>
        <begin position="1190"/>
        <end position="1209"/>
    </location>
</feature>
<evidence type="ECO:0000256" key="4">
    <source>
        <dbReference type="ARBA" id="ARBA00018186"/>
    </source>
</evidence>
<feature type="domain" description="DH" evidence="12">
    <location>
        <begin position="1210"/>
        <end position="1433"/>
    </location>
</feature>
<feature type="domain" description="BAR" evidence="14">
    <location>
        <begin position="1469"/>
        <end position="1679"/>
    </location>
</feature>
<dbReference type="GO" id="GO:0005795">
    <property type="term" value="C:Golgi stack"/>
    <property type="evidence" value="ECO:0007669"/>
    <property type="project" value="UniProtKB-SubCell"/>
</dbReference>
<dbReference type="Proteomes" id="UP000053095">
    <property type="component" value="Unassembled WGS sequence"/>
</dbReference>
<evidence type="ECO:0000256" key="9">
    <source>
        <dbReference type="ARBA" id="ARBA00022949"/>
    </source>
</evidence>
<dbReference type="InterPro" id="IPR035899">
    <property type="entry name" value="DBL_dom_sf"/>
</dbReference>
<keyword evidence="5" id="KW-0344">Guanine-nucleotide releasing factor</keyword>
<organism evidence="15 16">
    <name type="scientific">Talaromyces pinophilus</name>
    <name type="common">Penicillium pinophilum</name>
    <dbReference type="NCBI Taxonomy" id="128442"/>
    <lineage>
        <taxon>Eukaryota</taxon>
        <taxon>Fungi</taxon>
        <taxon>Dikarya</taxon>
        <taxon>Ascomycota</taxon>
        <taxon>Pezizomycotina</taxon>
        <taxon>Eurotiomycetes</taxon>
        <taxon>Eurotiomycetidae</taxon>
        <taxon>Eurotiales</taxon>
        <taxon>Trichocomaceae</taxon>
        <taxon>Talaromyces</taxon>
        <taxon>Talaromyces sect. Talaromyces</taxon>
    </lineage>
</organism>
<evidence type="ECO:0000256" key="10">
    <source>
        <dbReference type="ARBA" id="ARBA00032587"/>
    </source>
</evidence>
<feature type="compositionally biased region" description="Basic and acidic residues" evidence="11">
    <location>
        <begin position="1041"/>
        <end position="1054"/>
    </location>
</feature>
<feature type="compositionally biased region" description="Polar residues" evidence="11">
    <location>
        <begin position="61"/>
        <end position="79"/>
    </location>
</feature>
<feature type="region of interest" description="Disordered" evidence="11">
    <location>
        <begin position="1092"/>
        <end position="1183"/>
    </location>
</feature>
<accession>A0A0B8N224</accession>
<evidence type="ECO:0000259" key="14">
    <source>
        <dbReference type="PROSITE" id="PS51021"/>
    </source>
</evidence>
<feature type="compositionally biased region" description="Low complexity" evidence="11">
    <location>
        <begin position="532"/>
        <end position="544"/>
    </location>
</feature>
<feature type="compositionally biased region" description="Polar residues" evidence="11">
    <location>
        <begin position="834"/>
        <end position="849"/>
    </location>
</feature>
<feature type="region of interest" description="Disordered" evidence="11">
    <location>
        <begin position="413"/>
        <end position="584"/>
    </location>
</feature>
<feature type="compositionally biased region" description="Polar residues" evidence="11">
    <location>
        <begin position="126"/>
        <end position="171"/>
    </location>
</feature>
<evidence type="ECO:0000256" key="2">
    <source>
        <dbReference type="ARBA" id="ARBA00004348"/>
    </source>
</evidence>
<evidence type="ECO:0000256" key="1">
    <source>
        <dbReference type="ARBA" id="ARBA00004282"/>
    </source>
</evidence>
<dbReference type="Gene3D" id="1.20.1270.60">
    <property type="entry name" value="Arfaptin homology (AH) domain/BAR domain"/>
    <property type="match status" value="1"/>
</dbReference>
<feature type="region of interest" description="Disordered" evidence="11">
    <location>
        <begin position="1811"/>
        <end position="1835"/>
    </location>
</feature>
<dbReference type="InterPro" id="IPR001331">
    <property type="entry name" value="GDS_CDC24_CS"/>
</dbReference>
<sequence>MPDGDDDHDSFLSVQSQVHSPPRFEQPSSPVAPSSADYLPLDRISTLTSTSQLSGPLLSALTYQPEHSSSEPQVAYSNSRVDESRAEQTPSPDPSDFYRPYTINDAQNSSGLGSLLPPIDVRPGMTTITSAPRSPEFSQHFDSASYRRNGSTPRSFQLRSASGDSSTSPRNGASRPQPPGGFIGARNRQASFKDLVERFNKNVDEVPPVPVRSASAFSSRAASPSPSFSSRSRSGTQTLEGNLSPPTALPSIPNYDRPEQSQSNLYQNSQFPAYQNYNGAGQSTRRPLFGELLTIDTAVNDRPGHGILQAHPRRRGSESSISSPHPLLGDSSRPGGALGPVISPSSPTAWYLGYTHSLESVNKNSSEGGGRNHRRSRSDASWTTVKPNAASPLATQMAAVAVQDPISTMNPESSYIAKSRIPVASRRGSRASDSSTPPSPSTRTSSAIGFHPNNTSTVQIQLPPKGSSRLPKPLNLATNSAFTSPERRIPVHNAVKSPGRRNIIHSHGSPRQAPDKGSLKVYVSAPPPKMSPPLRSSRPRQPVSAASTAASRAKVVDRVSRFQKSETPDDITRNPRTRTRKPPELGNVDFAARRQRIQQAFNKSVQETVKKEEEAAERRRIARYKRDEQVRSMLIREGELRKMASMESAPTPIQSHATNDFPDRQLNTHDDTTADIFTTLDGQNPIPSLSVITDTNSLDHSKQSEVIPESQPSLADSPTLGASTVPNIHPAPASVNPSDILPSSAITTATNGSDSTTFDPEPQVGLDHQASHRDLLSRIMQLRESSSSSECDEEEEDDDDDNELCDDENDEKESIRIMLDPVRATFFLDGIDRGQSNDLEASKNTGSDTTGHDDVNRWSMASWASSTREQQSSLDSQCDAEDDEPRQSIGHDSQPVPNWNDSPNGLRRQATLDSFHNRPAKGLDTHKRQRSHPDNLIRQGGWDSKRVTQLYLQELARGGLSESLDRPWEGFERQKRSENQHNPNSLEEDSVMVPRIEELASSDRAPHRASLNVRDDWESASPSIADWIQVAAEDEPPVPPPKDDIKPRPADRNHQLGASASIPENPTSVSSHDNNSWNGLGLAIHVQSPVDDARVTPMPPMPSYSPPPAPKDDAALEPHSSQIPAPQSVSPSIYTSQPPSSNLSSDPFPTIEEHLPVRHSEDSYLTHTGFTPSPPTVASSATSQYQLPAPDVAGEVPAGSPTPEQKQLKQRRHVIKELVDTEYTYGRDMKVVDDIYKGTSSSCLDLSVDDVKTLFANSDQIVQFSMNFLDALKQASRSVYVMPKSARWNSKKGQRNGRTDSPAEAPSSTSGLSSLEQDQLTFVGHVFIENMSQMEKIYTEYLKNHDAANKKLQILQRNPKVEIWLKECRDWAADLTEAWNLDALLVKPVQRLVKYPLLLNQLINATPENHPDHTALVQALEAVTKISVRINDLKKRADVVGQVVSSRKRKESDVRSGFTKAFGRRTEKLRQQVGLSEMYEDTDYNSLANRFNEHFFQLQVVMRDVEMYTREIRSGMEKFNDYITAIQGYIDVAQSNYAEIESKWHRLRVFVREIMNVALPEHITTVRKGVIDPMLTLLKLYEGPQKVMTKRDKRLLDYARYKSIIDRGDKPDKRTIEQGEQFSVLNDALKDELPRLFTLTAKLMEACLKKFVSIQEGWYQILQQKLGPILDRFPGDVTGIVSDWSADFSFADAQIMSLALCNGTLLSEAGNLVNFNVPLADGPTSPRRPSTVTSTSARTTSGTFDSSPKVSYDQGTTATSMQSYGMDGQTDQHSSFSYIGGRTRASSSLSNVTRAGASAELGNGQIGTGAMAQALSPGRPSTGSTGRQTDSFHTAPRLSLDMPFMRDSLLQEARTAETTASPARFSGFFSSAMPMTDSPMQEAAAPPAPAKSANPNPKVLFLAASLYEFNIDKSRREAGYPYLTYTEGEVFDVIAEKGELWLAKNQDDPTGQRNDQDASAVSRAQKMRESGFGKLQKKMMGRWSDTLHPDDAYLSYHDVRLMREDIQTLKNDWLTDNVISFWEEYLEHEYLSKLEHANIILLRPSMSFMLLQTSDPRTLRDALPDFTRATHVFLPINDCRNVTEAEGGTHWSLLVVSIVDRIAFHYDSLPPGNRMEAGTITMKLGVLLNCPIRFVHLEDAPQQENSNDCGVFVCLNMRCLLLDRILRANSHQKVSMSLAGKRVDASSGRREMLKIIEGFRKEGVRRRSQSSSPSERHSRSPPRIE</sequence>
<evidence type="ECO:0000256" key="3">
    <source>
        <dbReference type="ARBA" id="ARBA00005234"/>
    </source>
</evidence>
<feature type="region of interest" description="Disordered" evidence="11">
    <location>
        <begin position="301"/>
        <end position="341"/>
    </location>
</feature>
<feature type="compositionally biased region" description="Basic and acidic residues" evidence="11">
    <location>
        <begin position="554"/>
        <end position="573"/>
    </location>
</feature>
<evidence type="ECO:0000256" key="11">
    <source>
        <dbReference type="SAM" id="MobiDB-lite"/>
    </source>
</evidence>
<dbReference type="SUPFAM" id="SSF54001">
    <property type="entry name" value="Cysteine proteinases"/>
    <property type="match status" value="1"/>
</dbReference>
<feature type="compositionally biased region" description="Polar residues" evidence="11">
    <location>
        <begin position="1056"/>
        <end position="1076"/>
    </location>
</feature>
<name>A0A0B8N224_TALPI</name>
<feature type="compositionally biased region" description="Basic and acidic residues" evidence="11">
    <location>
        <begin position="963"/>
        <end position="979"/>
    </location>
</feature>
<dbReference type="Gene3D" id="3.40.395.10">
    <property type="entry name" value="Adenoviral Proteinase, Chain A"/>
    <property type="match status" value="1"/>
</dbReference>
<feature type="region of interest" description="Disordered" evidence="11">
    <location>
        <begin position="782"/>
        <end position="813"/>
    </location>
</feature>
<feature type="region of interest" description="Disordered" evidence="11">
    <location>
        <begin position="999"/>
        <end position="1018"/>
    </location>
</feature>
<dbReference type="InterPro" id="IPR004148">
    <property type="entry name" value="BAR_dom"/>
</dbReference>
<keyword evidence="8" id="KW-0788">Thiol protease</keyword>
<dbReference type="InterPro" id="IPR038765">
    <property type="entry name" value="Papain-like_cys_pep_sf"/>
</dbReference>
<dbReference type="Pfam" id="PF02902">
    <property type="entry name" value="Peptidase_C48"/>
    <property type="match status" value="1"/>
</dbReference>
<dbReference type="InterPro" id="IPR051492">
    <property type="entry name" value="Dynamin-Rho_GEF"/>
</dbReference>
<dbReference type="Gene3D" id="1.20.900.10">
    <property type="entry name" value="Dbl homology (DH) domain"/>
    <property type="match status" value="1"/>
</dbReference>
<dbReference type="PROSITE" id="PS51021">
    <property type="entry name" value="BAR"/>
    <property type="match status" value="1"/>
</dbReference>
<dbReference type="FunFam" id="3.40.395.10:FF:000008">
    <property type="entry name" value="Ulp1 protease family protein"/>
    <property type="match status" value="1"/>
</dbReference>
<feature type="compositionally biased region" description="Polar residues" evidence="11">
    <location>
        <begin position="862"/>
        <end position="876"/>
    </location>
</feature>
<keyword evidence="7" id="KW-0378">Hydrolase</keyword>
<feature type="compositionally biased region" description="Polar residues" evidence="11">
    <location>
        <begin position="1119"/>
        <end position="1147"/>
    </location>
</feature>
<feature type="compositionally biased region" description="Polar residues" evidence="11">
    <location>
        <begin position="710"/>
        <end position="726"/>
    </location>
</feature>
<dbReference type="GO" id="GO:0005085">
    <property type="term" value="F:guanyl-nucleotide exchange factor activity"/>
    <property type="evidence" value="ECO:0007669"/>
    <property type="project" value="UniProtKB-KW"/>
</dbReference>
<feature type="region of interest" description="Disordered" evidence="11">
    <location>
        <begin position="1032"/>
        <end position="1076"/>
    </location>
</feature>
<evidence type="ECO:0000256" key="8">
    <source>
        <dbReference type="ARBA" id="ARBA00022807"/>
    </source>
</evidence>
<feature type="region of interest" description="Disordered" evidence="11">
    <location>
        <begin position="362"/>
        <end position="385"/>
    </location>
</feature>
<feature type="region of interest" description="Disordered" evidence="11">
    <location>
        <begin position="2200"/>
        <end position="2225"/>
    </location>
</feature>
<dbReference type="CDD" id="cd00160">
    <property type="entry name" value="RhoGEF"/>
    <property type="match status" value="1"/>
</dbReference>
<feature type="compositionally biased region" description="Polar residues" evidence="11">
    <location>
        <begin position="1744"/>
        <end position="1756"/>
    </location>
</feature>
<dbReference type="GO" id="GO:0008234">
    <property type="term" value="F:cysteine-type peptidase activity"/>
    <property type="evidence" value="ECO:0007669"/>
    <property type="project" value="UniProtKB-KW"/>
</dbReference>
<feature type="compositionally biased region" description="Pro residues" evidence="11">
    <location>
        <begin position="1097"/>
        <end position="1109"/>
    </location>
</feature>
<feature type="region of interest" description="Disordered" evidence="11">
    <location>
        <begin position="641"/>
        <end position="765"/>
    </location>
</feature>
<feature type="region of interest" description="Disordered" evidence="11">
    <location>
        <begin position="1286"/>
        <end position="1313"/>
    </location>
</feature>
<evidence type="ECO:0000259" key="13">
    <source>
        <dbReference type="PROSITE" id="PS50600"/>
    </source>
</evidence>
<evidence type="ECO:0000313" key="16">
    <source>
        <dbReference type="Proteomes" id="UP000053095"/>
    </source>
</evidence>
<feature type="compositionally biased region" description="Polar residues" evidence="11">
    <location>
        <begin position="1819"/>
        <end position="1832"/>
    </location>
</feature>
<evidence type="ECO:0000259" key="12">
    <source>
        <dbReference type="PROSITE" id="PS50010"/>
    </source>
</evidence>
<feature type="compositionally biased region" description="Low complexity" evidence="11">
    <location>
        <begin position="211"/>
        <end position="234"/>
    </location>
</feature>
<dbReference type="PROSITE" id="PS00741">
    <property type="entry name" value="DH_1"/>
    <property type="match status" value="1"/>
</dbReference>
<dbReference type="GO" id="GO:0006508">
    <property type="term" value="P:proteolysis"/>
    <property type="evidence" value="ECO:0007669"/>
    <property type="project" value="UniProtKB-KW"/>
</dbReference>
<dbReference type="SMART" id="SM00325">
    <property type="entry name" value="RhoGEF"/>
    <property type="match status" value="1"/>
</dbReference>
<dbReference type="SUPFAM" id="SSF48065">
    <property type="entry name" value="DBL homology domain (DH-domain)"/>
    <property type="match status" value="1"/>
</dbReference>
<feature type="region of interest" description="Disordered" evidence="11">
    <location>
        <begin position="956"/>
        <end position="993"/>
    </location>
</feature>
<evidence type="ECO:0000256" key="7">
    <source>
        <dbReference type="ARBA" id="ARBA00022801"/>
    </source>
</evidence>
<dbReference type="GO" id="GO:0031991">
    <property type="term" value="P:regulation of actomyosin contractile ring contraction"/>
    <property type="evidence" value="ECO:0007669"/>
    <property type="project" value="TreeGrafter"/>
</dbReference>
<feature type="compositionally biased region" description="Acidic residues" evidence="11">
    <location>
        <begin position="790"/>
        <end position="811"/>
    </location>
</feature>
<dbReference type="CDD" id="cd07589">
    <property type="entry name" value="BAR_DNMBP"/>
    <property type="match status" value="1"/>
</dbReference>
<protein>
    <recommendedName>
        <fullName evidence="4">Dynamin-binding protein</fullName>
    </recommendedName>
    <alternativeName>
        <fullName evidence="10">Scaffold protein Tuba</fullName>
    </alternativeName>
</protein>
<dbReference type="InterPro" id="IPR000219">
    <property type="entry name" value="DH_dom"/>
</dbReference>
<proteinExistence type="inferred from homology"/>
<feature type="compositionally biased region" description="Low complexity" evidence="11">
    <location>
        <begin position="431"/>
        <end position="447"/>
    </location>
</feature>
<feature type="compositionally biased region" description="Low complexity" evidence="11">
    <location>
        <begin position="1723"/>
        <end position="1743"/>
    </location>
</feature>
<dbReference type="SUPFAM" id="SSF103657">
    <property type="entry name" value="BAR/IMD domain-like"/>
    <property type="match status" value="1"/>
</dbReference>
<dbReference type="GO" id="GO:0035556">
    <property type="term" value="P:intracellular signal transduction"/>
    <property type="evidence" value="ECO:0007669"/>
    <property type="project" value="InterPro"/>
</dbReference>